<dbReference type="Pfam" id="PF02606">
    <property type="entry name" value="LpxK"/>
    <property type="match status" value="1"/>
</dbReference>
<dbReference type="Proteomes" id="UP000012019">
    <property type="component" value="Unassembled WGS sequence"/>
</dbReference>
<dbReference type="NCBIfam" id="TIGR00682">
    <property type="entry name" value="lpxK"/>
    <property type="match status" value="1"/>
</dbReference>
<dbReference type="InterPro" id="IPR027417">
    <property type="entry name" value="P-loop_NTPase"/>
</dbReference>
<keyword evidence="5 13" id="KW-0444">Lipid biosynthesis</keyword>
<name>M7NYB8_9GAMM</name>
<dbReference type="eggNOG" id="COG1663">
    <property type="taxonomic scope" value="Bacteria"/>
</dbReference>
<evidence type="ECO:0000256" key="4">
    <source>
        <dbReference type="ARBA" id="ARBA00016436"/>
    </source>
</evidence>
<accession>M7NYB8</accession>
<keyword evidence="9 13" id="KW-0418">Kinase</keyword>
<evidence type="ECO:0000313" key="14">
    <source>
        <dbReference type="EMBL" id="EMR12206.1"/>
    </source>
</evidence>
<keyword evidence="6 13" id="KW-0441">Lipid A biosynthesis</keyword>
<comment type="function">
    <text evidence="1 13">Transfers the gamma-phosphate of ATP to the 4'-position of a tetraacyldisaccharide 1-phosphate intermediate (termed DS-1-P) to form tetraacyldisaccharide 1,4'-bis-phosphate (lipid IVA).</text>
</comment>
<comment type="catalytic activity">
    <reaction evidence="13">
        <text>a lipid A disaccharide + ATP = a lipid IVA + ADP + H(+)</text>
        <dbReference type="Rhea" id="RHEA:67840"/>
        <dbReference type="ChEBI" id="CHEBI:15378"/>
        <dbReference type="ChEBI" id="CHEBI:30616"/>
        <dbReference type="ChEBI" id="CHEBI:176343"/>
        <dbReference type="ChEBI" id="CHEBI:176425"/>
        <dbReference type="ChEBI" id="CHEBI:456216"/>
        <dbReference type="EC" id="2.7.1.130"/>
    </reaction>
</comment>
<keyword evidence="7 13" id="KW-0808">Transferase</keyword>
<comment type="similarity">
    <text evidence="13">Belongs to the LpxK family.</text>
</comment>
<evidence type="ECO:0000256" key="1">
    <source>
        <dbReference type="ARBA" id="ARBA00002274"/>
    </source>
</evidence>
<dbReference type="STRING" id="1286106.MPL1_11473"/>
<dbReference type="InterPro" id="IPR003758">
    <property type="entry name" value="LpxK"/>
</dbReference>
<evidence type="ECO:0000256" key="7">
    <source>
        <dbReference type="ARBA" id="ARBA00022679"/>
    </source>
</evidence>
<dbReference type="PANTHER" id="PTHR42724">
    <property type="entry name" value="TETRAACYLDISACCHARIDE 4'-KINASE"/>
    <property type="match status" value="1"/>
</dbReference>
<evidence type="ECO:0000256" key="12">
    <source>
        <dbReference type="ARBA" id="ARBA00029757"/>
    </source>
</evidence>
<keyword evidence="10 13" id="KW-0067">ATP-binding</keyword>
<evidence type="ECO:0000256" key="5">
    <source>
        <dbReference type="ARBA" id="ARBA00022516"/>
    </source>
</evidence>
<dbReference type="GO" id="GO:0009245">
    <property type="term" value="P:lipid A biosynthetic process"/>
    <property type="evidence" value="ECO:0007669"/>
    <property type="project" value="UniProtKB-UniRule"/>
</dbReference>
<organism evidence="14 15">
    <name type="scientific">Methylophaga lonarensis MPL</name>
    <dbReference type="NCBI Taxonomy" id="1286106"/>
    <lineage>
        <taxon>Bacteria</taxon>
        <taxon>Pseudomonadati</taxon>
        <taxon>Pseudomonadota</taxon>
        <taxon>Gammaproteobacteria</taxon>
        <taxon>Thiotrichales</taxon>
        <taxon>Piscirickettsiaceae</taxon>
        <taxon>Methylophaga</taxon>
    </lineage>
</organism>
<dbReference type="AlphaFoldDB" id="M7NYB8"/>
<proteinExistence type="inferred from homology"/>
<evidence type="ECO:0000256" key="10">
    <source>
        <dbReference type="ARBA" id="ARBA00022840"/>
    </source>
</evidence>
<evidence type="ECO:0000256" key="9">
    <source>
        <dbReference type="ARBA" id="ARBA00022777"/>
    </source>
</evidence>
<keyword evidence="8 13" id="KW-0547">Nucleotide-binding</keyword>
<keyword evidence="15" id="KW-1185">Reference proteome</keyword>
<dbReference type="GO" id="GO:0009029">
    <property type="term" value="F:lipid-A 4'-kinase activity"/>
    <property type="evidence" value="ECO:0007669"/>
    <property type="project" value="UniProtKB-UniRule"/>
</dbReference>
<dbReference type="GO" id="GO:0005886">
    <property type="term" value="C:plasma membrane"/>
    <property type="evidence" value="ECO:0007669"/>
    <property type="project" value="TreeGrafter"/>
</dbReference>
<protein>
    <recommendedName>
        <fullName evidence="4 13">Tetraacyldisaccharide 4'-kinase</fullName>
        <ecNumber evidence="3 13">2.7.1.130</ecNumber>
    </recommendedName>
    <alternativeName>
        <fullName evidence="12 13">Lipid A 4'-kinase</fullName>
    </alternativeName>
</protein>
<dbReference type="EMBL" id="APHR01000066">
    <property type="protein sequence ID" value="EMR12206.1"/>
    <property type="molecule type" value="Genomic_DNA"/>
</dbReference>
<gene>
    <name evidence="13 14" type="primary">lpxK</name>
    <name evidence="14" type="ORF">MPL1_11473</name>
</gene>
<dbReference type="RefSeq" id="WP_009727249.1">
    <property type="nucleotide sequence ID" value="NZ_APHR01000066.1"/>
</dbReference>
<dbReference type="EC" id="2.7.1.130" evidence="3 13"/>
<dbReference type="PATRIC" id="fig|1286106.3.peg.2295"/>
<comment type="caution">
    <text evidence="14">The sequence shown here is derived from an EMBL/GenBank/DDBJ whole genome shotgun (WGS) entry which is preliminary data.</text>
</comment>
<dbReference type="GO" id="GO:0009244">
    <property type="term" value="P:lipopolysaccharide core region biosynthetic process"/>
    <property type="evidence" value="ECO:0007669"/>
    <property type="project" value="TreeGrafter"/>
</dbReference>
<dbReference type="SUPFAM" id="SSF52540">
    <property type="entry name" value="P-loop containing nucleoside triphosphate hydrolases"/>
    <property type="match status" value="1"/>
</dbReference>
<evidence type="ECO:0000313" key="15">
    <source>
        <dbReference type="Proteomes" id="UP000012019"/>
    </source>
</evidence>
<evidence type="ECO:0000256" key="2">
    <source>
        <dbReference type="ARBA" id="ARBA00004870"/>
    </source>
</evidence>
<dbReference type="PANTHER" id="PTHR42724:SF1">
    <property type="entry name" value="TETRAACYLDISACCHARIDE 4'-KINASE, MITOCHONDRIAL-RELATED"/>
    <property type="match status" value="1"/>
</dbReference>
<comment type="pathway">
    <text evidence="2 13">Glycolipid biosynthesis; lipid IV(A) biosynthesis; lipid IV(A) from (3R)-3-hydroxytetradecanoyl-[acyl-carrier-protein] and UDP-N-acetyl-alpha-D-glucosamine: step 6/6.</text>
</comment>
<comment type="caution">
    <text evidence="13">Lacks conserved residue(s) required for the propagation of feature annotation.</text>
</comment>
<dbReference type="UniPathway" id="UPA00359">
    <property type="reaction ID" value="UER00482"/>
</dbReference>
<dbReference type="OrthoDB" id="9766423at2"/>
<evidence type="ECO:0000256" key="11">
    <source>
        <dbReference type="ARBA" id="ARBA00023098"/>
    </source>
</evidence>
<dbReference type="GO" id="GO:0005524">
    <property type="term" value="F:ATP binding"/>
    <property type="evidence" value="ECO:0007669"/>
    <property type="project" value="UniProtKB-UniRule"/>
</dbReference>
<keyword evidence="11 13" id="KW-0443">Lipid metabolism</keyword>
<sequence>MQWLSERWYHRSLLTMLLWPLSQLYRGIVLLRRMGYQTGLMQQKSLPVPVVIVGNINVGGTGKSPFVIWLARQLHMSGYSPGIISRGYGGAGPFPFAVQTTSQPEQCGDEPLMIHQQTGYPVVVDPDRFRAGQYLLANQPCDVIIADDGLQHYRLARDIEIVVIDGKRMFGNNFLLPAGPLREPVDRLRTVDFLVCNSGNYPSAFRMDLKASTAINLLSGAHKPLSSFAEQPLHAVAGIGHPQRFFQMLKEAGLSFDEHSFADHHAYQPADLTFSDSSPILMTEKDAVKCRSFATADMWYLPIEADLPALLKDNICEKLRNLNHG</sequence>
<dbReference type="HAMAP" id="MF_00409">
    <property type="entry name" value="LpxK"/>
    <property type="match status" value="1"/>
</dbReference>
<evidence type="ECO:0000256" key="6">
    <source>
        <dbReference type="ARBA" id="ARBA00022556"/>
    </source>
</evidence>
<evidence type="ECO:0000256" key="3">
    <source>
        <dbReference type="ARBA" id="ARBA00012071"/>
    </source>
</evidence>
<reference evidence="14 15" key="1">
    <citation type="journal article" date="2013" name="Genome Announc.">
        <title>Draft Genome Sequence of Methylophaga lonarensis MPLT, a Haloalkaliphilic (Non-Methane-Utilizing) Methylotroph.</title>
        <authorList>
            <person name="Shetty S.A."/>
            <person name="Marathe N.P."/>
            <person name="Munot H."/>
            <person name="Antony C.P."/>
            <person name="Dhotre D.P."/>
            <person name="Murrell J.C."/>
            <person name="Shouche Y.S."/>
        </authorList>
    </citation>
    <scope>NUCLEOTIDE SEQUENCE [LARGE SCALE GENOMIC DNA]</scope>
    <source>
        <strain evidence="14 15">MPL</strain>
    </source>
</reference>
<evidence type="ECO:0000256" key="8">
    <source>
        <dbReference type="ARBA" id="ARBA00022741"/>
    </source>
</evidence>
<evidence type="ECO:0000256" key="13">
    <source>
        <dbReference type="HAMAP-Rule" id="MF_00409"/>
    </source>
</evidence>